<dbReference type="SUPFAM" id="SSF52172">
    <property type="entry name" value="CheY-like"/>
    <property type="match status" value="1"/>
</dbReference>
<dbReference type="Gene3D" id="3.40.50.2300">
    <property type="match status" value="1"/>
</dbReference>
<dbReference type="InterPro" id="IPR058245">
    <property type="entry name" value="NreC/VraR/RcsB-like_REC"/>
</dbReference>
<dbReference type="PROSITE" id="PS00622">
    <property type="entry name" value="HTH_LUXR_1"/>
    <property type="match status" value="1"/>
</dbReference>
<keyword evidence="1 5" id="KW-0597">Phosphoprotein</keyword>
<evidence type="ECO:0000313" key="9">
    <source>
        <dbReference type="Proteomes" id="UP000294887"/>
    </source>
</evidence>
<dbReference type="Pfam" id="PF00072">
    <property type="entry name" value="Response_reg"/>
    <property type="match status" value="1"/>
</dbReference>
<dbReference type="SMART" id="SM00448">
    <property type="entry name" value="REC"/>
    <property type="match status" value="1"/>
</dbReference>
<dbReference type="PANTHER" id="PTHR43214">
    <property type="entry name" value="TWO-COMPONENT RESPONSE REGULATOR"/>
    <property type="match status" value="1"/>
</dbReference>
<feature type="modified residue" description="4-aspartylphosphate" evidence="5">
    <location>
        <position position="54"/>
    </location>
</feature>
<dbReference type="GO" id="GO:0006355">
    <property type="term" value="P:regulation of DNA-templated transcription"/>
    <property type="evidence" value="ECO:0007669"/>
    <property type="project" value="InterPro"/>
</dbReference>
<organism evidence="8 9">
    <name type="scientific">Cocleimonas flava</name>
    <dbReference type="NCBI Taxonomy" id="634765"/>
    <lineage>
        <taxon>Bacteria</taxon>
        <taxon>Pseudomonadati</taxon>
        <taxon>Pseudomonadota</taxon>
        <taxon>Gammaproteobacteria</taxon>
        <taxon>Thiotrichales</taxon>
        <taxon>Thiotrichaceae</taxon>
        <taxon>Cocleimonas</taxon>
    </lineage>
</organism>
<dbReference type="GO" id="GO:0000160">
    <property type="term" value="P:phosphorelay signal transduction system"/>
    <property type="evidence" value="ECO:0007669"/>
    <property type="project" value="InterPro"/>
</dbReference>
<dbReference type="OrthoDB" id="9796655at2"/>
<dbReference type="InterPro" id="IPR000792">
    <property type="entry name" value="Tscrpt_reg_LuxR_C"/>
</dbReference>
<dbReference type="InterPro" id="IPR001789">
    <property type="entry name" value="Sig_transdc_resp-reg_receiver"/>
</dbReference>
<gene>
    <name evidence="8" type="ORF">EV695_2735</name>
</gene>
<keyword evidence="3" id="KW-0238">DNA-binding</keyword>
<dbReference type="SMART" id="SM00421">
    <property type="entry name" value="HTH_LUXR"/>
    <property type="match status" value="1"/>
</dbReference>
<dbReference type="PANTHER" id="PTHR43214:SF41">
    <property type="entry name" value="NITRATE_NITRITE RESPONSE REGULATOR PROTEIN NARP"/>
    <property type="match status" value="1"/>
</dbReference>
<reference evidence="8 9" key="1">
    <citation type="submission" date="2019-03" db="EMBL/GenBank/DDBJ databases">
        <title>Genomic Encyclopedia of Type Strains, Phase IV (KMG-IV): sequencing the most valuable type-strain genomes for metagenomic binning, comparative biology and taxonomic classification.</title>
        <authorList>
            <person name="Goeker M."/>
        </authorList>
    </citation>
    <scope>NUCLEOTIDE SEQUENCE [LARGE SCALE GENOMIC DNA]</scope>
    <source>
        <strain evidence="8 9">DSM 24830</strain>
    </source>
</reference>
<dbReference type="InterPro" id="IPR039420">
    <property type="entry name" value="WalR-like"/>
</dbReference>
<dbReference type="SUPFAM" id="SSF46894">
    <property type="entry name" value="C-terminal effector domain of the bipartite response regulators"/>
    <property type="match status" value="1"/>
</dbReference>
<feature type="domain" description="HTH luxR-type" evidence="6">
    <location>
        <begin position="147"/>
        <end position="212"/>
    </location>
</feature>
<comment type="caution">
    <text evidence="8">The sequence shown here is derived from an EMBL/GenBank/DDBJ whole genome shotgun (WGS) entry which is preliminary data.</text>
</comment>
<evidence type="ECO:0000259" key="6">
    <source>
        <dbReference type="PROSITE" id="PS50043"/>
    </source>
</evidence>
<name>A0A4R1EXP9_9GAMM</name>
<proteinExistence type="predicted"/>
<dbReference type="PRINTS" id="PR00038">
    <property type="entry name" value="HTHLUXR"/>
</dbReference>
<keyword evidence="2" id="KW-0805">Transcription regulation</keyword>
<dbReference type="Proteomes" id="UP000294887">
    <property type="component" value="Unassembled WGS sequence"/>
</dbReference>
<dbReference type="InterPro" id="IPR016032">
    <property type="entry name" value="Sig_transdc_resp-reg_C-effctor"/>
</dbReference>
<protein>
    <submittedName>
        <fullName evidence="8">LuxR family two component transcriptional regulator</fullName>
    </submittedName>
</protein>
<evidence type="ECO:0000256" key="3">
    <source>
        <dbReference type="ARBA" id="ARBA00023125"/>
    </source>
</evidence>
<feature type="domain" description="Response regulatory" evidence="7">
    <location>
        <begin position="4"/>
        <end position="119"/>
    </location>
</feature>
<evidence type="ECO:0000259" key="7">
    <source>
        <dbReference type="PROSITE" id="PS50110"/>
    </source>
</evidence>
<dbReference type="AlphaFoldDB" id="A0A4R1EXP9"/>
<dbReference type="PROSITE" id="PS50043">
    <property type="entry name" value="HTH_LUXR_2"/>
    <property type="match status" value="1"/>
</dbReference>
<evidence type="ECO:0000313" key="8">
    <source>
        <dbReference type="EMBL" id="TCJ84774.1"/>
    </source>
</evidence>
<sequence length="226" mass="24554">MNERILLIDDHTLFRAGLRDLLTRRKINVVADVGNGSEGVKIIDDEQLDIVLLDMRMPEMDGISVLKVIKAAHPDLPVAMLTTSSDESDLVGALRNGAQGYLLKDMEPDDLVVALRDIISGKTVVAPDLAPVLASAVQGDNQEKSEKEDPFAVLTPREFEILTLLAEGQSNKVIARNLGISDGTVKLHVKAILRKLNISSRITAAVMAVEHGVKKSPITMPPKRVL</sequence>
<evidence type="ECO:0000256" key="2">
    <source>
        <dbReference type="ARBA" id="ARBA00023015"/>
    </source>
</evidence>
<dbReference type="InterPro" id="IPR011006">
    <property type="entry name" value="CheY-like_superfamily"/>
</dbReference>
<keyword evidence="4" id="KW-0804">Transcription</keyword>
<evidence type="ECO:0000256" key="5">
    <source>
        <dbReference type="PROSITE-ProRule" id="PRU00169"/>
    </source>
</evidence>
<dbReference type="CDD" id="cd17535">
    <property type="entry name" value="REC_NarL-like"/>
    <property type="match status" value="1"/>
</dbReference>
<dbReference type="Pfam" id="PF00196">
    <property type="entry name" value="GerE"/>
    <property type="match status" value="1"/>
</dbReference>
<dbReference type="CDD" id="cd06170">
    <property type="entry name" value="LuxR_C_like"/>
    <property type="match status" value="1"/>
</dbReference>
<evidence type="ECO:0000256" key="1">
    <source>
        <dbReference type="ARBA" id="ARBA00022553"/>
    </source>
</evidence>
<keyword evidence="9" id="KW-1185">Reference proteome</keyword>
<dbReference type="GO" id="GO:0003677">
    <property type="term" value="F:DNA binding"/>
    <property type="evidence" value="ECO:0007669"/>
    <property type="project" value="UniProtKB-KW"/>
</dbReference>
<dbReference type="RefSeq" id="WP_131906511.1">
    <property type="nucleotide sequence ID" value="NZ_BAAAFU010000006.1"/>
</dbReference>
<accession>A0A4R1EXP9</accession>
<dbReference type="PROSITE" id="PS50110">
    <property type="entry name" value="RESPONSE_REGULATORY"/>
    <property type="match status" value="1"/>
</dbReference>
<dbReference type="EMBL" id="SMFQ01000004">
    <property type="protein sequence ID" value="TCJ84774.1"/>
    <property type="molecule type" value="Genomic_DNA"/>
</dbReference>
<evidence type="ECO:0000256" key="4">
    <source>
        <dbReference type="ARBA" id="ARBA00023163"/>
    </source>
</evidence>